<organism evidence="2 3">
    <name type="scientific">Citrobacter koseri</name>
    <name type="common">Citrobacter diversus</name>
    <dbReference type="NCBI Taxonomy" id="545"/>
    <lineage>
        <taxon>Bacteria</taxon>
        <taxon>Pseudomonadati</taxon>
        <taxon>Pseudomonadota</taxon>
        <taxon>Gammaproteobacteria</taxon>
        <taxon>Enterobacterales</taxon>
        <taxon>Enterobacteriaceae</taxon>
        <taxon>Citrobacter</taxon>
    </lineage>
</organism>
<gene>
    <name evidence="2" type="ORF">EGS84_13665</name>
</gene>
<evidence type="ECO:0000313" key="2">
    <source>
        <dbReference type="EMBL" id="RSC20151.1"/>
    </source>
</evidence>
<reference evidence="3" key="1">
    <citation type="submission" date="2018-10" db="EMBL/GenBank/DDBJ databases">
        <title>FDA dAtabase for Regulatory Grade micrObial Sequences (FDA-ARGOS): Supporting development and validation of Infectious Disease Dx tests.</title>
        <authorList>
            <person name="Goldberg B."/>
            <person name="Campos J."/>
            <person name="Tallon L."/>
            <person name="Sadzewicz L."/>
            <person name="Zhao X."/>
            <person name="Vavikolanu K."/>
            <person name="Mehta A."/>
            <person name="Aluvathingal J."/>
            <person name="Nadendla S."/>
            <person name="Geyer C."/>
            <person name="Nandy P."/>
            <person name="Yan Y."/>
            <person name="Sichtig H."/>
        </authorList>
    </citation>
    <scope>NUCLEOTIDE SEQUENCE [LARGE SCALE GENOMIC DNA]</scope>
    <source>
        <strain evidence="3">FDAARGOS_526</strain>
    </source>
</reference>
<dbReference type="Proteomes" id="UP000282299">
    <property type="component" value="Unassembled WGS sequence"/>
</dbReference>
<proteinExistence type="predicted"/>
<dbReference type="AlphaFoldDB" id="A0AAQ0VCF5"/>
<feature type="region of interest" description="Disordered" evidence="1">
    <location>
        <begin position="17"/>
        <end position="37"/>
    </location>
</feature>
<comment type="caution">
    <text evidence="2">The sequence shown here is derived from an EMBL/GenBank/DDBJ whole genome shotgun (WGS) entry which is preliminary data.</text>
</comment>
<feature type="compositionally biased region" description="Basic and acidic residues" evidence="1">
    <location>
        <begin position="26"/>
        <end position="37"/>
    </location>
</feature>
<evidence type="ECO:0000256" key="1">
    <source>
        <dbReference type="SAM" id="MobiDB-lite"/>
    </source>
</evidence>
<dbReference type="EMBL" id="RKIT01000002">
    <property type="protein sequence ID" value="RSC20151.1"/>
    <property type="molecule type" value="Genomic_DNA"/>
</dbReference>
<evidence type="ECO:0000313" key="3">
    <source>
        <dbReference type="Proteomes" id="UP000282299"/>
    </source>
</evidence>
<name>A0AAQ0VCF5_CITKO</name>
<accession>A0AAQ0VCF5</accession>
<protein>
    <submittedName>
        <fullName evidence="2">Uncharacterized protein</fullName>
    </submittedName>
</protein>
<sequence length="37" mass="4288">MTFATLIGCLKTKEQRHATKSHPYSAHHDAAWRHPCR</sequence>